<protein>
    <recommendedName>
        <fullName evidence="5">Peptide-N(4)-(N-acetyl-beta-glucosaminyl)asparagine amidase</fullName>
        <ecNumber evidence="4">3.5.1.52</ecNumber>
    </recommendedName>
    <alternativeName>
        <fullName evidence="7">Peptide:N-glycanase</fullName>
    </alternativeName>
</protein>
<dbReference type="EMBL" id="VZBQ01000049">
    <property type="protein sequence ID" value="MQN89140.1"/>
    <property type="molecule type" value="Genomic_DNA"/>
</dbReference>
<evidence type="ECO:0000256" key="3">
    <source>
        <dbReference type="ARBA" id="ARBA00004496"/>
    </source>
</evidence>
<dbReference type="PROSITE" id="PS51257">
    <property type="entry name" value="PROKAR_LIPOPROTEIN"/>
    <property type="match status" value="1"/>
</dbReference>
<sequence>MKLRYMKYVSLALGLCFLLSMFSSCRSRLQDALESAGENRAEMERVLEYFKNDPDTLKYSAAKFLIENMPYHYTYVGKEIGQYNAAYLRAASEAKEYRDSVFDEAVKKIQLKKAKLAFDIRNIKADFLISAINEACELWHHVNWHHDYNTEIFFDYVLPYRLLNENVSDWRKIVRENYPDMFDGYTCSSRGRVIAADTVLVKNADILDSPSASTGKVVFCSGMFAKVSFAIQSPHAAIKRLVLRYTTIAKDTKVVVKLNDVVVDTLHLEPTNTIHAFKTSRMGVDIKLNEGQNVISLENGTRPYGVDYIQLKSLEKVDRVHAQDYSAHLFRLKNIGCSKYVALDTLKSSMLQAARLTDIVSENQTKLRLSYEGFPYWRISPLGDDKQCLEVRYCSLDEKAVVGKYDYLKGNHQRWLILPISGKECKIINKDTGLCLEALHDTMTNTDSLVQTTWRNSNTQIWSLEPVGKMEKEKTFFKYGSAISEALKVFDQMGKFEWISLKGNMPPKADGLLKYQTGNCRDEASFVVYLSRSLGIPAAIDFTPHWGNRSNSHSWSVLLKPDGKATPFYMGCVPGDTAQYFHPYKKPKVFRRMFRINQTMQCDLGREQDVPSLFKIPTFTDVTNEYYKTTDVVRNIPKTYSDRNVAYICVYDNKRWEPVYYGTIDKGKVVFKSMGRGILYSTCICKDGQMVPIENPYVLETNGKVREIKPSARQVTLRLYRKYPYMGREDYFNFRMWNGKFQGSHTRDFSTPTDLYVFEGMTEGCWYERSVEDKETYRYLRYIGPNGSFCNINELEFFDKSGAKLTGKIIGTDGVQGKTKETVFDGNILTGFQGNSPDGHWVGLRLTRPSQVGKIRFIPRNDGNCIEVGDKYQLMMYDKLQWKVLAVQVATSNVITFSHIPHGGLYLLSNLTKGSEERIFTYENDKQIWW</sequence>
<dbReference type="GO" id="GO:0005737">
    <property type="term" value="C:cytoplasm"/>
    <property type="evidence" value="ECO:0007669"/>
    <property type="project" value="UniProtKB-SubCell"/>
</dbReference>
<evidence type="ECO:0000313" key="10">
    <source>
        <dbReference type="Proteomes" id="UP000420635"/>
    </source>
</evidence>
<dbReference type="EC" id="3.5.1.52" evidence="4"/>
<evidence type="ECO:0000256" key="2">
    <source>
        <dbReference type="ARBA" id="ARBA00001947"/>
    </source>
</evidence>
<gene>
    <name evidence="9" type="ORF">F7D59_04525</name>
</gene>
<dbReference type="SUPFAM" id="SSF54001">
    <property type="entry name" value="Cysteine proteinases"/>
    <property type="match status" value="1"/>
</dbReference>
<dbReference type="RefSeq" id="WP_153112645.1">
    <property type="nucleotide sequence ID" value="NZ_VZAS01000027.1"/>
</dbReference>
<dbReference type="Proteomes" id="UP000420635">
    <property type="component" value="Unassembled WGS sequence"/>
</dbReference>
<feature type="domain" description="Transglutaminase-like" evidence="8">
    <location>
        <begin position="506"/>
        <end position="556"/>
    </location>
</feature>
<evidence type="ECO:0000256" key="4">
    <source>
        <dbReference type="ARBA" id="ARBA00012158"/>
    </source>
</evidence>
<dbReference type="InterPro" id="IPR008979">
    <property type="entry name" value="Galactose-bd-like_sf"/>
</dbReference>
<keyword evidence="6" id="KW-0963">Cytoplasm</keyword>
<dbReference type="InterPro" id="IPR035992">
    <property type="entry name" value="Ricin_B-like_lectins"/>
</dbReference>
<proteinExistence type="predicted"/>
<evidence type="ECO:0000256" key="5">
    <source>
        <dbReference type="ARBA" id="ARBA00018546"/>
    </source>
</evidence>
<organism evidence="9 10">
    <name type="scientific">Segatella copri</name>
    <dbReference type="NCBI Taxonomy" id="165179"/>
    <lineage>
        <taxon>Bacteria</taxon>
        <taxon>Pseudomonadati</taxon>
        <taxon>Bacteroidota</taxon>
        <taxon>Bacteroidia</taxon>
        <taxon>Bacteroidales</taxon>
        <taxon>Prevotellaceae</taxon>
        <taxon>Segatella</taxon>
    </lineage>
</organism>
<dbReference type="GO" id="GO:0000224">
    <property type="term" value="F:peptide-N4-(N-acetyl-beta-glucosaminyl)asparagine amidase activity"/>
    <property type="evidence" value="ECO:0007669"/>
    <property type="project" value="UniProtKB-EC"/>
</dbReference>
<dbReference type="InterPro" id="IPR002931">
    <property type="entry name" value="Transglutaminase-like"/>
</dbReference>
<dbReference type="CDD" id="cd00161">
    <property type="entry name" value="beta-trefoil_Ricin-like"/>
    <property type="match status" value="1"/>
</dbReference>
<dbReference type="SUPFAM" id="SSF50370">
    <property type="entry name" value="Ricin B-like lectins"/>
    <property type="match status" value="1"/>
</dbReference>
<dbReference type="PROSITE" id="PS50231">
    <property type="entry name" value="RICIN_B_LECTIN"/>
    <property type="match status" value="1"/>
</dbReference>
<dbReference type="PANTHER" id="PTHR35532">
    <property type="entry name" value="SIMILAR TO POLYHYDROXYALKANOATE DEPOLYMERASE"/>
    <property type="match status" value="1"/>
</dbReference>
<dbReference type="PANTHER" id="PTHR35532:SF5">
    <property type="entry name" value="CARBOHYDRATE-BINDING DOMAIN-CONTAINING PROTEIN"/>
    <property type="match status" value="1"/>
</dbReference>
<comment type="subcellular location">
    <subcellularLocation>
        <location evidence="3">Cytoplasm</location>
    </subcellularLocation>
</comment>
<evidence type="ECO:0000256" key="1">
    <source>
        <dbReference type="ARBA" id="ARBA00001650"/>
    </source>
</evidence>
<evidence type="ECO:0000256" key="7">
    <source>
        <dbReference type="ARBA" id="ARBA00032901"/>
    </source>
</evidence>
<evidence type="ECO:0000259" key="8">
    <source>
        <dbReference type="Pfam" id="PF01841"/>
    </source>
</evidence>
<dbReference type="AlphaFoldDB" id="A0A646HIV7"/>
<accession>A0A646HIV7</accession>
<reference evidence="10" key="1">
    <citation type="submission" date="2019-09" db="EMBL/GenBank/DDBJ databases">
        <title>Distinct polysaccharide growth profiles of human intestinal Prevotella copri isolates.</title>
        <authorList>
            <person name="Fehlner-Peach H."/>
            <person name="Magnabosco C."/>
            <person name="Raghavan V."/>
            <person name="Scher J.U."/>
            <person name="Tett A."/>
            <person name="Cox L.M."/>
            <person name="Gottsegen C."/>
            <person name="Watters A."/>
            <person name="Wiltshire- Gordon J.D."/>
            <person name="Segata N."/>
            <person name="Bonneau R."/>
            <person name="Littman D.R."/>
        </authorList>
    </citation>
    <scope>NUCLEOTIDE SEQUENCE [LARGE SCALE GENOMIC DNA]</scope>
    <source>
        <strain evidence="10">iP54</strain>
    </source>
</reference>
<dbReference type="Gene3D" id="2.80.10.50">
    <property type="match status" value="1"/>
</dbReference>
<evidence type="ECO:0000256" key="6">
    <source>
        <dbReference type="ARBA" id="ARBA00022490"/>
    </source>
</evidence>
<dbReference type="InterPro" id="IPR038765">
    <property type="entry name" value="Papain-like_cys_pep_sf"/>
</dbReference>
<evidence type="ECO:0000313" key="9">
    <source>
        <dbReference type="EMBL" id="MQN89140.1"/>
    </source>
</evidence>
<comment type="cofactor">
    <cofactor evidence="2">
        <name>Zn(2+)</name>
        <dbReference type="ChEBI" id="CHEBI:29105"/>
    </cofactor>
</comment>
<dbReference type="Pfam" id="PF01841">
    <property type="entry name" value="Transglut_core"/>
    <property type="match status" value="1"/>
</dbReference>
<dbReference type="Gene3D" id="2.60.120.260">
    <property type="entry name" value="Galactose-binding domain-like"/>
    <property type="match status" value="3"/>
</dbReference>
<comment type="catalytic activity">
    <reaction evidence="1">
        <text>Hydrolysis of an N(4)-(acetyl-beta-D-glucosaminyl)asparagine residue in which the glucosamine residue may be further glycosylated, to yield a (substituted) N-acetyl-beta-D-glucosaminylamine and a peptide containing an aspartate residue.</text>
        <dbReference type="EC" id="3.5.1.52"/>
    </reaction>
</comment>
<name>A0A646HIV7_9BACT</name>
<dbReference type="SUPFAM" id="SSF49785">
    <property type="entry name" value="Galactose-binding domain-like"/>
    <property type="match status" value="1"/>
</dbReference>
<comment type="caution">
    <text evidence="9">The sequence shown here is derived from an EMBL/GenBank/DDBJ whole genome shotgun (WGS) entry which is preliminary data.</text>
</comment>